<feature type="region of interest" description="Disordered" evidence="1">
    <location>
        <begin position="644"/>
        <end position="668"/>
    </location>
</feature>
<dbReference type="EMBL" id="JAGTJR010000013">
    <property type="protein sequence ID" value="KAH7050105.1"/>
    <property type="molecule type" value="Genomic_DNA"/>
</dbReference>
<feature type="compositionally biased region" description="Basic residues" evidence="1">
    <location>
        <begin position="136"/>
        <end position="145"/>
    </location>
</feature>
<feature type="region of interest" description="Disordered" evidence="1">
    <location>
        <begin position="427"/>
        <end position="456"/>
    </location>
</feature>
<feature type="compositionally biased region" description="Polar residues" evidence="1">
    <location>
        <begin position="121"/>
        <end position="135"/>
    </location>
</feature>
<evidence type="ECO:0000313" key="2">
    <source>
        <dbReference type="EMBL" id="KAH7050105.1"/>
    </source>
</evidence>
<proteinExistence type="predicted"/>
<gene>
    <name evidence="2" type="ORF">B0J12DRAFT_87322</name>
</gene>
<evidence type="ECO:0000313" key="3">
    <source>
        <dbReference type="Proteomes" id="UP000774617"/>
    </source>
</evidence>
<dbReference type="Proteomes" id="UP000774617">
    <property type="component" value="Unassembled WGS sequence"/>
</dbReference>
<accession>A0ABQ8GAH1</accession>
<feature type="compositionally biased region" description="Polar residues" evidence="1">
    <location>
        <begin position="590"/>
        <end position="613"/>
    </location>
</feature>
<comment type="caution">
    <text evidence="2">The sequence shown here is derived from an EMBL/GenBank/DDBJ whole genome shotgun (WGS) entry which is preliminary data.</text>
</comment>
<feature type="compositionally biased region" description="Low complexity" evidence="1">
    <location>
        <begin position="91"/>
        <end position="100"/>
    </location>
</feature>
<feature type="region of interest" description="Disordered" evidence="1">
    <location>
        <begin position="380"/>
        <end position="415"/>
    </location>
</feature>
<evidence type="ECO:0000256" key="1">
    <source>
        <dbReference type="SAM" id="MobiDB-lite"/>
    </source>
</evidence>
<feature type="compositionally biased region" description="Polar residues" evidence="1">
    <location>
        <begin position="77"/>
        <end position="90"/>
    </location>
</feature>
<sequence>MPGLASGVPKRTGTMMSAALQTTLTPTPHLAVLHQQRLYILSALQRTHIVLDGARARLNTIENTLVENRRCCLATHPPTTASQPGSAYTPSRSYSSTLSSEPCHTPPDFPASHTADDQPDNRSANQIQNTQNRLSRATKKKLQHSRWRARGTLRNCVTEERALLENLHTIQRRILRLQDDALRDSTFAASELVAMTQTEFRNSPWMSGWTVEFGEKTAPLGCGFGPSEEPRKMSYGAPPGGMRGSIDATRKQSDSLNAYAWMNGSGMPHNGNTLPIINAQLIPLQQHSQLQVNTSCNPAQFVGQFQQGYPQPFIYAPAIASPLLLDPETTAEDLYDWQNGTTDATGCIDPSSVFYNLDPYHSFSYSPSGSFSSSYPIHAMRQQEDTPSLDLPEPQYITTNNDSSANEPISCTSPFPEEWDLASALRAGRSGSNSNKDKDAATSTPSRKGHGRRGHMRQLSALLSPRGSRVYHIDDLLPPSPGPRTAPLESESRKQSLAMMQDADDDDVAPGARDMGFGGWLMPTAANGHGAKGKGKGRALDPTSPTFVPGAAFFAFKMPEHGQGQDVVMGEGADEKRESLFVVAAPVDESGSSVNSSFSTADSGVQQQEQAASPASGGSVEKRRYSSAAVDLLLNRFKENAANPIKKRRSWKRGSSGGRKGYAPAGRGSLRVMGSVSEGVEEVTVMMEVV</sequence>
<reference evidence="2 3" key="1">
    <citation type="journal article" date="2021" name="Nat. Commun.">
        <title>Genetic determinants of endophytism in the Arabidopsis root mycobiome.</title>
        <authorList>
            <person name="Mesny F."/>
            <person name="Miyauchi S."/>
            <person name="Thiergart T."/>
            <person name="Pickel B."/>
            <person name="Atanasova L."/>
            <person name="Karlsson M."/>
            <person name="Huettel B."/>
            <person name="Barry K.W."/>
            <person name="Haridas S."/>
            <person name="Chen C."/>
            <person name="Bauer D."/>
            <person name="Andreopoulos W."/>
            <person name="Pangilinan J."/>
            <person name="LaButti K."/>
            <person name="Riley R."/>
            <person name="Lipzen A."/>
            <person name="Clum A."/>
            <person name="Drula E."/>
            <person name="Henrissat B."/>
            <person name="Kohler A."/>
            <person name="Grigoriev I.V."/>
            <person name="Martin F.M."/>
            <person name="Hacquard S."/>
        </authorList>
    </citation>
    <scope>NUCLEOTIDE SEQUENCE [LARGE SCALE GENOMIC DNA]</scope>
    <source>
        <strain evidence="2 3">MPI-SDFR-AT-0080</strain>
    </source>
</reference>
<evidence type="ECO:0008006" key="4">
    <source>
        <dbReference type="Google" id="ProtNLM"/>
    </source>
</evidence>
<feature type="region of interest" description="Disordered" evidence="1">
    <location>
        <begin position="590"/>
        <end position="622"/>
    </location>
</feature>
<feature type="compositionally biased region" description="Polar residues" evidence="1">
    <location>
        <begin position="396"/>
        <end position="413"/>
    </location>
</feature>
<feature type="region of interest" description="Disordered" evidence="1">
    <location>
        <begin position="75"/>
        <end position="145"/>
    </location>
</feature>
<feature type="compositionally biased region" description="Basic residues" evidence="1">
    <location>
        <begin position="447"/>
        <end position="456"/>
    </location>
</feature>
<protein>
    <recommendedName>
        <fullName evidence="4">BZIP domain-containing protein</fullName>
    </recommendedName>
</protein>
<keyword evidence="3" id="KW-1185">Reference proteome</keyword>
<feature type="region of interest" description="Disordered" evidence="1">
    <location>
        <begin position="471"/>
        <end position="509"/>
    </location>
</feature>
<organism evidence="2 3">
    <name type="scientific">Macrophomina phaseolina</name>
    <dbReference type="NCBI Taxonomy" id="35725"/>
    <lineage>
        <taxon>Eukaryota</taxon>
        <taxon>Fungi</taxon>
        <taxon>Dikarya</taxon>
        <taxon>Ascomycota</taxon>
        <taxon>Pezizomycotina</taxon>
        <taxon>Dothideomycetes</taxon>
        <taxon>Dothideomycetes incertae sedis</taxon>
        <taxon>Botryosphaeriales</taxon>
        <taxon>Botryosphaeriaceae</taxon>
        <taxon>Macrophomina</taxon>
    </lineage>
</organism>
<name>A0ABQ8GAH1_9PEZI</name>